<proteinExistence type="inferred from homology"/>
<dbReference type="InterPro" id="IPR001599">
    <property type="entry name" value="Macroglobln_a2"/>
</dbReference>
<feature type="domain" description="Alpha-2-macroglobulin bait region" evidence="3">
    <location>
        <begin position="1121"/>
        <end position="1276"/>
    </location>
</feature>
<name>A0A1I3HXF5_9SPIR</name>
<dbReference type="InterPro" id="IPR008930">
    <property type="entry name" value="Terpenoid_cyclase/PrenylTrfase"/>
</dbReference>
<dbReference type="PANTHER" id="PTHR40094">
    <property type="entry name" value="ALPHA-2-MACROGLOBULIN HOMOLOG"/>
    <property type="match status" value="1"/>
</dbReference>
<dbReference type="Pfam" id="PF07703">
    <property type="entry name" value="A2M_BRD"/>
    <property type="match status" value="1"/>
</dbReference>
<dbReference type="SMART" id="SM01359">
    <property type="entry name" value="A2M_N_2"/>
    <property type="match status" value="1"/>
</dbReference>
<sequence length="2061" mass="231622">MKKSRLIFLAAVSCILTFGSCKKSNAELPGNTETKKVSISKVASSGEGYKGTPFNADSYSEEAPEYKERNPLHLETDGNDYVSFDSVNQFFALDYTPEYPDSVFADSANNSKGSKKKEAAKDDSSESHIPGIRKLSDYVTKYVTKKAALQEYKPEDKLEDSDDSNDSVDFFVEDWGPQQKIVAGENHPTFYVIFSRPARSLKALDKPQTTSDVMTIEPPLPGAFRWYGTKHLSFESDIPADPTVQYTIKVTPNLKSSDGKKLTGETIFKTKAEDLEVINIWGGYIKDSDCAYNWNTGALPPYENRFIIRTNYTTTVDTIKNNLFVLVDGTQAECDFEAVYKDIFHMWSNHAEYDEDTGRTNTYLGTIKSTVPHNANIDVVNKNAKGDNYRTLHPFSIDDVGEMTEYSSAKASWPLRIEFTQVPDADSLVENITYDDGKKITKENLIINGRTVKLCNLPFDYSQSHKIVFGKNLKDKYGQILASSKLTYNFKTPSEKAYVRYQNYGTTILEAQFPHKMLFGHQNLLSGSYALQKTDRPVGDGQYAFNKNDSNFYELDLGTKNQRNFQELDLEPYLDDGFGFVRYESTANYKSYNYWRERYETDKSTMNGVVQVTDLGITARLAINKAVVMVRSLSTGKPVENAEVYIVHNLNDHQEWRDGSYHPKEIFVYGNESTYDKMLAKGHTDNNGLAVINFDENTINRIQNENNLCVYVVNGKDKCAFSPASHNSWREGVTTASYKRARKAEQRTFMFVDRGIYKPGETVTFRGIDRDQLLGTFTPHKCDYTITAKGAWWDSQEIITPIEGKVSDSGGFYGSFKLPDNLDRGYYNLIYKRNGNSNESASIRFTVADFERVKFESSITVPEISYFGGDKLTAELSADYLAGGTLSGASYEVSWYKSPTTFKTSEPAAKGYTFYTGIYPDRNIYTNDTGVLGVDGTASISCESEKITDGAPYVYHVESAVTDISNQRIAAQNDIFVHPAQFYVGIAKGRNLKGFAKANEKIEIPYILVNPDGKLMAESEVPLKISSLEYSLSHEVWTMVHEQSVDDTIYTRYERSDVEDATGDLKALVNGILPITPKVSGWYTLTITGKDSRGNKVLSKSEFYVTGSGSSWFDQYNSNSLNLTPDKSQYNPGEVARVLLESPLPSGDYLITVEREGIFTEEVRHFENGAEVIEIPVAGNYVPVVYVSVSSYSERHGAPTHNYGEPDLDKPKGYYGVTPILVNPYVRSFSVKVECDKPSYKPGDTATIKFTATKGGKPYAGAELTAMAVDRGVLDLINYHVPNPIDFFYNRSNFPLRAFGGDSRAYLMDPVTYSVKNLKGGDSDEEKEDERKDFRPTAFFEPVLITDKNGEATVTFKMPDSLTTYRITAFGVKDDLFALQEEEIKVQNPINIQQVQPRRLRERDTAECGVLISNLGKDGQKVTVSLEVLSPTQDTEQDKLEGRKTIPGKGFVDGESSHTVYVASGQSSVVYFDVAAQTEGTVNLVYTIKSDVLNERLISPIRIEKTFVYETVTMTGTISDEKKGTSKESLIIPGFAKEGRGDLTFTLDATRLGVLGGSVNYLFEYPYGCLEQQSSRILPLVSFDKYIDIFGLDSKVVNIKDCVTSYTKKWKDYQHSDGGFGYWPESIHSSDYVSLRILYIYALAMSRGYQPEDIPININTLKNYVASRVKKYNSESNSNYYDYDRAFACYVFSMLKDNSLSKIQSELYSKVDELTLDAAAYLSLAYSTSGSQADLEKATVINGKIRSYLQPAQRSVTLSKKARSGYWFWYQNETVQYAAILSAFVSVNPKDEMVDRLIYTLLAKQSKGRWQNTITTAAVLDSFYIYIQKRNLDATNYTASASLNGKQLMNENFNGVAAKPKTLSLPFEDEFVSSLSKDKAIPLVFEKNGEGYLFYTVEMKYALPDEAQAARDEGIKITYEITDFDTGEVINVAKDTCDLTLESGKIYKAKVFIETNRTREYVAVRAPIPSGAEILDSTLVTNGSAAQSNYTRSWRSSMSHKNITDNEVQFFWDEMHSGRYFFDFTFRAARRGVYPTPPVQSECMYEPEVFGRSDGYLFIIK</sequence>
<dbReference type="RefSeq" id="WP_074929749.1">
    <property type="nucleotide sequence ID" value="NZ_FORI01000001.1"/>
</dbReference>
<feature type="domain" description="Alpha-2-macroglobulin" evidence="4">
    <location>
        <begin position="1337"/>
        <end position="1426"/>
    </location>
</feature>
<dbReference type="Gene3D" id="2.20.130.20">
    <property type="match status" value="1"/>
</dbReference>
<reference evidence="6" key="1">
    <citation type="submission" date="2016-10" db="EMBL/GenBank/DDBJ databases">
        <authorList>
            <person name="Varghese N."/>
            <person name="Submissions S."/>
        </authorList>
    </citation>
    <scope>NUCLEOTIDE SEQUENCE [LARGE SCALE GENOMIC DNA]</scope>
    <source>
        <strain evidence="6">XBD1002</strain>
    </source>
</reference>
<dbReference type="Pfam" id="PF00207">
    <property type="entry name" value="A2M"/>
    <property type="match status" value="1"/>
</dbReference>
<dbReference type="OrthoDB" id="9767116at2"/>
<dbReference type="InterPro" id="IPR041246">
    <property type="entry name" value="Bact_MG10"/>
</dbReference>
<evidence type="ECO:0000256" key="1">
    <source>
        <dbReference type="ARBA" id="ARBA00010556"/>
    </source>
</evidence>
<comment type="similarity">
    <text evidence="1">Belongs to the protease inhibitor I39 (alpha-2-macroglobulin) family. Bacterial alpha-2-macroglobulin subfamily.</text>
</comment>
<evidence type="ECO:0000256" key="2">
    <source>
        <dbReference type="SAM" id="MobiDB-lite"/>
    </source>
</evidence>
<feature type="region of interest" description="Disordered" evidence="2">
    <location>
        <begin position="104"/>
        <end position="128"/>
    </location>
</feature>
<dbReference type="SMART" id="SM01419">
    <property type="entry name" value="Thiol-ester_cl"/>
    <property type="match status" value="1"/>
</dbReference>
<dbReference type="Gene3D" id="2.60.40.1930">
    <property type="match status" value="1"/>
</dbReference>
<dbReference type="InterPro" id="IPR011625">
    <property type="entry name" value="A2M_N_BRD"/>
</dbReference>
<organism evidence="5 6">
    <name type="scientific">Treponema bryantii</name>
    <dbReference type="NCBI Taxonomy" id="163"/>
    <lineage>
        <taxon>Bacteria</taxon>
        <taxon>Pseudomonadati</taxon>
        <taxon>Spirochaetota</taxon>
        <taxon>Spirochaetia</taxon>
        <taxon>Spirochaetales</taxon>
        <taxon>Treponemataceae</taxon>
        <taxon>Treponema</taxon>
    </lineage>
</organism>
<dbReference type="InterPro" id="IPR002890">
    <property type="entry name" value="MG2"/>
</dbReference>
<evidence type="ECO:0000313" key="6">
    <source>
        <dbReference type="Proteomes" id="UP000182737"/>
    </source>
</evidence>
<dbReference type="EMBL" id="FORI01000001">
    <property type="protein sequence ID" value="SFI40371.1"/>
    <property type="molecule type" value="Genomic_DNA"/>
</dbReference>
<dbReference type="PANTHER" id="PTHR40094:SF1">
    <property type="entry name" value="UBIQUITIN DOMAIN-CONTAINING PROTEIN"/>
    <property type="match status" value="1"/>
</dbReference>
<evidence type="ECO:0000259" key="4">
    <source>
        <dbReference type="SMART" id="SM01360"/>
    </source>
</evidence>
<accession>A0A1I3HXF5</accession>
<dbReference type="Proteomes" id="UP000182737">
    <property type="component" value="Unassembled WGS sequence"/>
</dbReference>
<evidence type="ECO:0000259" key="3">
    <source>
        <dbReference type="SMART" id="SM01359"/>
    </source>
</evidence>
<dbReference type="PROSITE" id="PS51257">
    <property type="entry name" value="PROKAR_LIPOPROTEIN"/>
    <property type="match status" value="1"/>
</dbReference>
<dbReference type="SUPFAM" id="SSF48239">
    <property type="entry name" value="Terpenoid cyclases/Protein prenyltransferases"/>
    <property type="match status" value="1"/>
</dbReference>
<dbReference type="Pfam" id="PF01835">
    <property type="entry name" value="MG2"/>
    <property type="match status" value="1"/>
</dbReference>
<dbReference type="SMART" id="SM01360">
    <property type="entry name" value="A2M"/>
    <property type="match status" value="1"/>
</dbReference>
<dbReference type="Gene3D" id="1.50.10.20">
    <property type="match status" value="1"/>
</dbReference>
<dbReference type="InterPro" id="IPR047565">
    <property type="entry name" value="Alpha-macroglob_thiol-ester_cl"/>
</dbReference>
<dbReference type="GO" id="GO:0004866">
    <property type="term" value="F:endopeptidase inhibitor activity"/>
    <property type="evidence" value="ECO:0007669"/>
    <property type="project" value="InterPro"/>
</dbReference>
<keyword evidence="6" id="KW-1185">Reference proteome</keyword>
<dbReference type="Pfam" id="PF17973">
    <property type="entry name" value="bMG10"/>
    <property type="match status" value="1"/>
</dbReference>
<dbReference type="InterPro" id="IPR051802">
    <property type="entry name" value="YfhM-like"/>
</dbReference>
<evidence type="ECO:0000313" key="5">
    <source>
        <dbReference type="EMBL" id="SFI40371.1"/>
    </source>
</evidence>
<feature type="compositionally biased region" description="Basic and acidic residues" evidence="2">
    <location>
        <begin position="116"/>
        <end position="126"/>
    </location>
</feature>
<gene>
    <name evidence="5" type="ORF">SAMN04487775_101150</name>
</gene>
<evidence type="ECO:0008006" key="7">
    <source>
        <dbReference type="Google" id="ProtNLM"/>
    </source>
</evidence>
<protein>
    <recommendedName>
        <fullName evidence="7">Alpha-2-macroglobulin family N-terminal region</fullName>
    </recommendedName>
</protein>